<dbReference type="EMBL" id="QXGJ01000002">
    <property type="protein sequence ID" value="RSX52077.1"/>
    <property type="molecule type" value="Genomic_DNA"/>
</dbReference>
<dbReference type="OrthoDB" id="9812701at2"/>
<dbReference type="Gene3D" id="1.10.3720.10">
    <property type="entry name" value="MetI-like"/>
    <property type="match status" value="1"/>
</dbReference>
<keyword evidence="4 7" id="KW-0812">Transmembrane</keyword>
<keyword evidence="6 7" id="KW-0472">Membrane</keyword>
<dbReference type="InterPro" id="IPR050366">
    <property type="entry name" value="BP-dependent_transpt_permease"/>
</dbReference>
<dbReference type="SUPFAM" id="SSF161098">
    <property type="entry name" value="MetI-like"/>
    <property type="match status" value="1"/>
</dbReference>
<dbReference type="PANTHER" id="PTHR43386:SF1">
    <property type="entry name" value="D,D-DIPEPTIDE TRANSPORT SYSTEM PERMEASE PROTEIN DDPC-RELATED"/>
    <property type="match status" value="1"/>
</dbReference>
<dbReference type="GO" id="GO:0005886">
    <property type="term" value="C:plasma membrane"/>
    <property type="evidence" value="ECO:0007669"/>
    <property type="project" value="UniProtKB-SubCell"/>
</dbReference>
<comment type="caution">
    <text evidence="9">The sequence shown here is derived from an EMBL/GenBank/DDBJ whole genome shotgun (WGS) entry which is preliminary data.</text>
</comment>
<feature type="transmembrane region" description="Helical" evidence="7">
    <location>
        <begin position="103"/>
        <end position="128"/>
    </location>
</feature>
<gene>
    <name evidence="9" type="ORF">D2E23_0684</name>
</gene>
<evidence type="ECO:0000256" key="6">
    <source>
        <dbReference type="ARBA" id="ARBA00023136"/>
    </source>
</evidence>
<dbReference type="RefSeq" id="WP_126029593.1">
    <property type="nucleotide sequence ID" value="NZ_QXGJ01000002.1"/>
</dbReference>
<dbReference type="PANTHER" id="PTHR43386">
    <property type="entry name" value="OLIGOPEPTIDE TRANSPORT SYSTEM PERMEASE PROTEIN APPC"/>
    <property type="match status" value="1"/>
</dbReference>
<organism evidence="9 10">
    <name type="scientific">Bifidobacterium callimiconis</name>
    <dbReference type="NCBI Taxonomy" id="2306973"/>
    <lineage>
        <taxon>Bacteria</taxon>
        <taxon>Bacillati</taxon>
        <taxon>Actinomycetota</taxon>
        <taxon>Actinomycetes</taxon>
        <taxon>Bifidobacteriales</taxon>
        <taxon>Bifidobacteriaceae</taxon>
        <taxon>Bifidobacterium</taxon>
    </lineage>
</organism>
<evidence type="ECO:0000256" key="2">
    <source>
        <dbReference type="ARBA" id="ARBA00022448"/>
    </source>
</evidence>
<protein>
    <submittedName>
        <fullName evidence="9">Nickel ABC transporter permease</fullName>
    </submittedName>
</protein>
<reference evidence="9 10" key="1">
    <citation type="submission" date="2018-09" db="EMBL/GenBank/DDBJ databases">
        <title>Characterization of the phylogenetic diversity of five novel species belonging to the genus Bifidobacterium.</title>
        <authorList>
            <person name="Lugli G.A."/>
            <person name="Duranti S."/>
            <person name="Milani C."/>
        </authorList>
    </citation>
    <scope>NUCLEOTIDE SEQUENCE [LARGE SCALE GENOMIC DNA]</scope>
    <source>
        <strain evidence="9 10">2028B</strain>
    </source>
</reference>
<comment type="similarity">
    <text evidence="7">Belongs to the binding-protein-dependent transport system permease family.</text>
</comment>
<feature type="domain" description="ABC transmembrane type-1" evidence="8">
    <location>
        <begin position="103"/>
        <end position="288"/>
    </location>
</feature>
<name>A0A430FGX5_9BIFI</name>
<accession>A0A430FGX5</accession>
<sequence>MTASVNASAASTCAASVTKASSAPKLHSRKRRKPSAGKLYVGLTIVGVFVLAALVSLVWTPYDPIGQDFTAVLQQPSATHLFGTDELGRDLFSRVMSASAIDLPVTLICTVLPCILGTILGLVAGYFGRTWDAIILRVGDLLQAFPQYVLMIVLVFVLGAGVPSLIVSFTIVGWVVYARLARTEVMRIKESQFIMAAKTSGFSTERILFRHIMPNVSRQIAIYLTSDLVFSVVALAAFSFLGFGIQPPTPEWGSLISSGQKFLGLAPWLVVIPGLTLTVFAFGLALIGDALQDRMVH</sequence>
<evidence type="ECO:0000256" key="4">
    <source>
        <dbReference type="ARBA" id="ARBA00022692"/>
    </source>
</evidence>
<keyword evidence="10" id="KW-1185">Reference proteome</keyword>
<feature type="transmembrane region" description="Helical" evidence="7">
    <location>
        <begin position="265"/>
        <end position="287"/>
    </location>
</feature>
<dbReference type="InterPro" id="IPR000515">
    <property type="entry name" value="MetI-like"/>
</dbReference>
<dbReference type="InterPro" id="IPR035906">
    <property type="entry name" value="MetI-like_sf"/>
</dbReference>
<dbReference type="CDD" id="cd06261">
    <property type="entry name" value="TM_PBP2"/>
    <property type="match status" value="1"/>
</dbReference>
<evidence type="ECO:0000313" key="10">
    <source>
        <dbReference type="Proteomes" id="UP000288607"/>
    </source>
</evidence>
<feature type="transmembrane region" description="Helical" evidence="7">
    <location>
        <begin position="148"/>
        <end position="177"/>
    </location>
</feature>
<dbReference type="Pfam" id="PF00528">
    <property type="entry name" value="BPD_transp_1"/>
    <property type="match status" value="1"/>
</dbReference>
<dbReference type="Proteomes" id="UP000288607">
    <property type="component" value="Unassembled WGS sequence"/>
</dbReference>
<feature type="transmembrane region" description="Helical" evidence="7">
    <location>
        <begin position="220"/>
        <end position="245"/>
    </location>
</feature>
<dbReference type="AlphaFoldDB" id="A0A430FGX5"/>
<keyword evidence="2 7" id="KW-0813">Transport</keyword>
<proteinExistence type="inferred from homology"/>
<evidence type="ECO:0000256" key="3">
    <source>
        <dbReference type="ARBA" id="ARBA00022475"/>
    </source>
</evidence>
<comment type="subcellular location">
    <subcellularLocation>
        <location evidence="1 7">Cell membrane</location>
        <topology evidence="1 7">Multi-pass membrane protein</topology>
    </subcellularLocation>
</comment>
<keyword evidence="3" id="KW-1003">Cell membrane</keyword>
<evidence type="ECO:0000313" key="9">
    <source>
        <dbReference type="EMBL" id="RSX52077.1"/>
    </source>
</evidence>
<evidence type="ECO:0000256" key="1">
    <source>
        <dbReference type="ARBA" id="ARBA00004651"/>
    </source>
</evidence>
<dbReference type="GO" id="GO:0055085">
    <property type="term" value="P:transmembrane transport"/>
    <property type="evidence" value="ECO:0007669"/>
    <property type="project" value="InterPro"/>
</dbReference>
<evidence type="ECO:0000256" key="5">
    <source>
        <dbReference type="ARBA" id="ARBA00022989"/>
    </source>
</evidence>
<evidence type="ECO:0000259" key="8">
    <source>
        <dbReference type="PROSITE" id="PS50928"/>
    </source>
</evidence>
<keyword evidence="5 7" id="KW-1133">Transmembrane helix</keyword>
<feature type="transmembrane region" description="Helical" evidence="7">
    <location>
        <begin position="38"/>
        <end position="59"/>
    </location>
</feature>
<dbReference type="PROSITE" id="PS50928">
    <property type="entry name" value="ABC_TM1"/>
    <property type="match status" value="1"/>
</dbReference>
<evidence type="ECO:0000256" key="7">
    <source>
        <dbReference type="RuleBase" id="RU363032"/>
    </source>
</evidence>